<comment type="caution">
    <text evidence="2">The sequence shown here is derived from an EMBL/GenBank/DDBJ whole genome shotgun (WGS) entry which is preliminary data.</text>
</comment>
<protein>
    <submittedName>
        <fullName evidence="2">ABC transporter substrate-binding protein</fullName>
    </submittedName>
</protein>
<gene>
    <name evidence="2" type="ORF">ABNW52_11515</name>
</gene>
<organism evidence="2 3">
    <name type="scientific">Vogesella oryzagri</name>
    <dbReference type="NCBI Taxonomy" id="3160864"/>
    <lineage>
        <taxon>Bacteria</taxon>
        <taxon>Pseudomonadati</taxon>
        <taxon>Pseudomonadota</taxon>
        <taxon>Betaproteobacteria</taxon>
        <taxon>Neisseriales</taxon>
        <taxon>Chromobacteriaceae</taxon>
        <taxon>Vogesella</taxon>
    </lineage>
</organism>
<evidence type="ECO:0000313" key="2">
    <source>
        <dbReference type="EMBL" id="MEQ6291240.1"/>
    </source>
</evidence>
<keyword evidence="3" id="KW-1185">Reference proteome</keyword>
<sequence length="276" mass="30554">MPNRLSRLCLLLTVLAGQPASAQAALQPLLLALGEHKPPYILQDKNAGIEYELTTSALRLAGYEPQVLFMPNQRAQLALADGRVDAAISRNGPFVSVPYIAYHNMAISLCTPRLRLDNIAALGRFRVAGFHNAQRFLGAEFAEMARNNADYVEVSPQPILGNLLYSGRADVVISDLFIFLQLPLPPNLPTSSRQQPVCSHALFPPTLYSLSFRNPEARQRFNSAIRQLARSGFYEQLAQRYKLQDKQGRALFSPDTIVRTPQGGQPWTLSSVALLK</sequence>
<dbReference type="Proteomes" id="UP001433638">
    <property type="component" value="Unassembled WGS sequence"/>
</dbReference>
<proteinExistence type="predicted"/>
<dbReference type="EMBL" id="JBEFLD010000005">
    <property type="protein sequence ID" value="MEQ6291240.1"/>
    <property type="molecule type" value="Genomic_DNA"/>
</dbReference>
<keyword evidence="1" id="KW-0732">Signal</keyword>
<feature type="signal peptide" evidence="1">
    <location>
        <begin position="1"/>
        <end position="24"/>
    </location>
</feature>
<dbReference type="SUPFAM" id="SSF53850">
    <property type="entry name" value="Periplasmic binding protein-like II"/>
    <property type="match status" value="1"/>
</dbReference>
<name>A0ABV1M6B8_9NEIS</name>
<reference evidence="2" key="1">
    <citation type="submission" date="2024-06" db="EMBL/GenBank/DDBJ databases">
        <title>Genome sequence of Vogesella sp. MAHUQ-64.</title>
        <authorList>
            <person name="Huq M.A."/>
        </authorList>
    </citation>
    <scope>NUCLEOTIDE SEQUENCE</scope>
    <source>
        <strain evidence="2">MAHUQ-64</strain>
    </source>
</reference>
<evidence type="ECO:0000256" key="1">
    <source>
        <dbReference type="SAM" id="SignalP"/>
    </source>
</evidence>
<evidence type="ECO:0000313" key="3">
    <source>
        <dbReference type="Proteomes" id="UP001433638"/>
    </source>
</evidence>
<dbReference type="RefSeq" id="WP_349587800.1">
    <property type="nucleotide sequence ID" value="NZ_JBEFLD010000005.1"/>
</dbReference>
<feature type="chain" id="PRO_5047536583" evidence="1">
    <location>
        <begin position="25"/>
        <end position="276"/>
    </location>
</feature>
<dbReference type="Gene3D" id="3.40.190.10">
    <property type="entry name" value="Periplasmic binding protein-like II"/>
    <property type="match status" value="2"/>
</dbReference>
<accession>A0ABV1M6B8</accession>